<dbReference type="AlphaFoldDB" id="A0A0Q9YWX6"/>
<keyword evidence="5 7" id="KW-0472">Membrane</keyword>
<evidence type="ECO:0000313" key="8">
    <source>
        <dbReference type="EMBL" id="KRG21207.1"/>
    </source>
</evidence>
<comment type="subcellular location">
    <subcellularLocation>
        <location evidence="1">Membrane</location>
        <topology evidence="1">Single-pass membrane protein</topology>
    </subcellularLocation>
</comment>
<evidence type="ECO:0000256" key="4">
    <source>
        <dbReference type="ARBA" id="ARBA00022989"/>
    </source>
</evidence>
<dbReference type="InterPro" id="IPR042217">
    <property type="entry name" value="T4SS_VirB10/TrbI"/>
</dbReference>
<dbReference type="OrthoDB" id="5620516at2"/>
<reference evidence="9" key="3">
    <citation type="submission" date="2021-06" db="EMBL/GenBank/DDBJ databases">
        <title>Genomic Description and Analysis of Intracellular Bacteria, Candidatus Berkiella cookevillensis and Candidatus Berkiella aquae.</title>
        <authorList>
            <person name="Kidane D.T."/>
            <person name="Mehari Y.T."/>
            <person name="Rice F.C."/>
            <person name="Arivett B.A."/>
            <person name="Farone A.L."/>
            <person name="Berk S.G."/>
            <person name="Farone M.B."/>
        </authorList>
    </citation>
    <scope>NUCLEOTIDE SEQUENCE</scope>
    <source>
        <strain evidence="9">HT99</strain>
    </source>
</reference>
<dbReference type="Proteomes" id="UP000051497">
    <property type="component" value="Unassembled WGS sequence"/>
</dbReference>
<dbReference type="PATRIC" id="fig|1590043.3.peg.1799"/>
<dbReference type="Gene3D" id="2.40.128.260">
    <property type="entry name" value="Type IV secretion system, VirB10/TraB/TrbI"/>
    <property type="match status" value="1"/>
</dbReference>
<organism evidence="8">
    <name type="scientific">Candidatus Berkiella aquae</name>
    <dbReference type="NCBI Taxonomy" id="295108"/>
    <lineage>
        <taxon>Bacteria</taxon>
        <taxon>Pseudomonadati</taxon>
        <taxon>Pseudomonadota</taxon>
        <taxon>Gammaproteobacteria</taxon>
        <taxon>Candidatus Berkiellales</taxon>
        <taxon>Candidatus Berkiellaceae</taxon>
        <taxon>Candidatus Berkiella</taxon>
    </lineage>
</organism>
<dbReference type="GO" id="GO:0016020">
    <property type="term" value="C:membrane"/>
    <property type="evidence" value="ECO:0007669"/>
    <property type="project" value="UniProtKB-SubCell"/>
</dbReference>
<feature type="compositionally biased region" description="Basic and acidic residues" evidence="6">
    <location>
        <begin position="148"/>
        <end position="194"/>
    </location>
</feature>
<comment type="similarity">
    <text evidence="2">Belongs to the TrbI/VirB10 family.</text>
</comment>
<evidence type="ECO:0000256" key="3">
    <source>
        <dbReference type="ARBA" id="ARBA00022692"/>
    </source>
</evidence>
<evidence type="ECO:0000256" key="2">
    <source>
        <dbReference type="ARBA" id="ARBA00010265"/>
    </source>
</evidence>
<reference evidence="9" key="2">
    <citation type="journal article" date="2016" name="Genome Announc.">
        <title>Draft Genome Sequences of Two Novel Amoeba-Resistant Intranuclear Bacteria, 'Candidatus Berkiella cookevillensis' and 'Candidatus Berkiella aquae'.</title>
        <authorList>
            <person name="Mehari Y.T."/>
            <person name="Arivett B.A."/>
            <person name="Farone A.L."/>
            <person name="Gunderson J.H."/>
            <person name="Farone M.B."/>
        </authorList>
    </citation>
    <scope>NUCLEOTIDE SEQUENCE</scope>
    <source>
        <strain evidence="9">HT99</strain>
    </source>
</reference>
<feature type="region of interest" description="Disordered" evidence="6">
    <location>
        <begin position="134"/>
        <end position="198"/>
    </location>
</feature>
<keyword evidence="4 7" id="KW-1133">Transmembrane helix</keyword>
<dbReference type="STRING" id="295108.HT99x_01763"/>
<dbReference type="CDD" id="cd16431">
    <property type="entry name" value="IcmE"/>
    <property type="match status" value="1"/>
</dbReference>
<feature type="region of interest" description="Disordered" evidence="6">
    <location>
        <begin position="242"/>
        <end position="263"/>
    </location>
</feature>
<feature type="transmembrane region" description="Helical" evidence="7">
    <location>
        <begin position="20"/>
        <end position="40"/>
    </location>
</feature>
<keyword evidence="3 7" id="KW-0812">Transmembrane</keyword>
<evidence type="ECO:0000256" key="1">
    <source>
        <dbReference type="ARBA" id="ARBA00004167"/>
    </source>
</evidence>
<evidence type="ECO:0000313" key="9">
    <source>
        <dbReference type="EMBL" id="MCS5711126.1"/>
    </source>
</evidence>
<accession>A0A0Q9YWX6</accession>
<keyword evidence="10" id="KW-1185">Reference proteome</keyword>
<sequence>MAKKPSNLLAGLTNAKTRTFVILFGAIIVIGVGVAVMRGGQENTDVLSKQGSQAVGVPPQIKSTPGSVVSEQYKELQVAENQRRAEEALKKKTSAIPTIIGAVADNENKNDANSLENALKNQQQGTQNKLQFGQAEEGGLTGANFGKSQREREREEQEARLKEQRDRIEKMRLEKERKDALDRQRRQAEAEQKNYDAAVQKTSQQMKNYAQTAYNEWNKVTPQAFVQGELASKPVTAAASGTTANIPANKGGQGQSQDSISTTKTIGNKNVGFVKKRKEVIKAGTVLFGVLDTAVNSDEKGPVLATIVSGKYQGGRLVGAFTHQDQQETVIIQFSTLSLPKRTKSLAVQAVAIDPDTARTALASDVNHHYLLRYGSLFASAFVSGYGKAITNQGTTTTSPLTGTTTTTTPPLDNQEKFYAALGEVGTAWAQQVKPIFNTPYTVTVDQGTGLGLLFLSDAEVTEEG</sequence>
<protein>
    <submittedName>
        <fullName evidence="8">Bacterial conjugation TrbI-like protein</fullName>
    </submittedName>
</protein>
<reference evidence="8" key="1">
    <citation type="submission" date="2015-09" db="EMBL/GenBank/DDBJ databases">
        <title>Draft Genome Sequences of Two Novel Amoeba-resistant Intranuclear Bacteria, Candidatus Berkiella cookevillensis and Candidatus Berkiella aquae.</title>
        <authorList>
            <person name="Mehari Y.T."/>
            <person name="Arivett B.A."/>
            <person name="Farone A.L."/>
            <person name="Gunderson J.H."/>
            <person name="Farone M.B."/>
        </authorList>
    </citation>
    <scope>NUCLEOTIDE SEQUENCE [LARGE SCALE GENOMIC DNA]</scope>
    <source>
        <strain evidence="8">HT99</strain>
    </source>
</reference>
<dbReference type="EMBL" id="LKAJ02000001">
    <property type="protein sequence ID" value="MCS5711126.1"/>
    <property type="molecule type" value="Genomic_DNA"/>
</dbReference>
<evidence type="ECO:0000313" key="10">
    <source>
        <dbReference type="Proteomes" id="UP000051497"/>
    </source>
</evidence>
<comment type="caution">
    <text evidence="8">The sequence shown here is derived from an EMBL/GenBank/DDBJ whole genome shotgun (WGS) entry which is preliminary data.</text>
</comment>
<gene>
    <name evidence="9" type="ORF">HT99x_006755</name>
    <name evidence="8" type="ORF">HT99x_01763</name>
</gene>
<evidence type="ECO:0000256" key="5">
    <source>
        <dbReference type="ARBA" id="ARBA00023136"/>
    </source>
</evidence>
<dbReference type="Pfam" id="PF03743">
    <property type="entry name" value="TrbI"/>
    <property type="match status" value="1"/>
</dbReference>
<dbReference type="InterPro" id="IPR005498">
    <property type="entry name" value="T4SS_VirB10/TraB/TrbI"/>
</dbReference>
<evidence type="ECO:0000256" key="6">
    <source>
        <dbReference type="SAM" id="MobiDB-lite"/>
    </source>
</evidence>
<dbReference type="InterPro" id="IPR049855">
    <property type="entry name" value="DotG/IcmE-like_C"/>
</dbReference>
<proteinExistence type="inferred from homology"/>
<dbReference type="EMBL" id="LKAJ01000006">
    <property type="protein sequence ID" value="KRG21207.1"/>
    <property type="molecule type" value="Genomic_DNA"/>
</dbReference>
<evidence type="ECO:0000256" key="7">
    <source>
        <dbReference type="SAM" id="Phobius"/>
    </source>
</evidence>
<name>A0A0Q9YWX6_9GAMM</name>